<dbReference type="PANTHER" id="PTHR43537">
    <property type="entry name" value="TRANSCRIPTIONAL REGULATOR, GNTR FAMILY"/>
    <property type="match status" value="1"/>
</dbReference>
<keyword evidence="1" id="KW-0805">Transcription regulation</keyword>
<dbReference type="InterPro" id="IPR036390">
    <property type="entry name" value="WH_DNA-bd_sf"/>
</dbReference>
<dbReference type="STRING" id="1221500.ABE65_010150"/>
<feature type="domain" description="HTH gntR-type" evidence="4">
    <location>
        <begin position="3"/>
        <end position="71"/>
    </location>
</feature>
<dbReference type="InterPro" id="IPR008920">
    <property type="entry name" value="TF_FadR/GntR_C"/>
</dbReference>
<dbReference type="GO" id="GO:0019217">
    <property type="term" value="P:regulation of fatty acid metabolic process"/>
    <property type="evidence" value="ECO:0007669"/>
    <property type="project" value="InterPro"/>
</dbReference>
<dbReference type="PROSITE" id="PS50949">
    <property type="entry name" value="HTH_GNTR"/>
    <property type="match status" value="1"/>
</dbReference>
<sequence length="232" mass="26955">MKTRSSDIVGRQIIQSIIEGKIGIHESMPSERELSSRFNVGRPTVREALQRLERDGWITIHKGVPATVNNYWKQGNLMTIVDMLQLEDEIPGGFIEHMLELRISLTPAYIKDAAEHNRLKLIALFSSLDELSDKPHSYAIFDWNLQHDMAQLSPNPIYRLILNSFNDLYHRMALQYFENPSHRLISKRYYFALLDSIWNGDIEGTEKIARSMMKTSLQLWKKQMNGGEIHEE</sequence>
<dbReference type="GO" id="GO:0000062">
    <property type="term" value="F:fatty-acyl-CoA binding"/>
    <property type="evidence" value="ECO:0007669"/>
    <property type="project" value="InterPro"/>
</dbReference>
<dbReference type="SUPFAM" id="SSF46785">
    <property type="entry name" value="Winged helix' DNA-binding domain"/>
    <property type="match status" value="1"/>
</dbReference>
<dbReference type="Pfam" id="PF07840">
    <property type="entry name" value="FadR_C"/>
    <property type="match status" value="1"/>
</dbReference>
<dbReference type="Pfam" id="PF00392">
    <property type="entry name" value="GntR"/>
    <property type="match status" value="1"/>
</dbReference>
<name>A0A160IMY1_9BACL</name>
<dbReference type="InterPro" id="IPR000524">
    <property type="entry name" value="Tscrpt_reg_HTH_GntR"/>
</dbReference>
<evidence type="ECO:0000256" key="1">
    <source>
        <dbReference type="ARBA" id="ARBA00023015"/>
    </source>
</evidence>
<accession>A0A160IMY1</accession>
<dbReference type="PRINTS" id="PR00035">
    <property type="entry name" value="HTHGNTR"/>
</dbReference>
<dbReference type="PANTHER" id="PTHR43537:SF52">
    <property type="entry name" value="FATTY ACID METABOLISM REGULATOR PROTEIN"/>
    <property type="match status" value="1"/>
</dbReference>
<dbReference type="Gene3D" id="1.20.120.530">
    <property type="entry name" value="GntR ligand-binding domain-like"/>
    <property type="match status" value="1"/>
</dbReference>
<keyword evidence="6" id="KW-1185">Reference proteome</keyword>
<protein>
    <recommendedName>
        <fullName evidence="4">HTH gntR-type domain-containing protein</fullName>
    </recommendedName>
</protein>
<dbReference type="AlphaFoldDB" id="A0A160IMY1"/>
<evidence type="ECO:0000256" key="3">
    <source>
        <dbReference type="ARBA" id="ARBA00023163"/>
    </source>
</evidence>
<keyword evidence="3" id="KW-0804">Transcription</keyword>
<dbReference type="EMBL" id="CP015378">
    <property type="protein sequence ID" value="ANC77140.1"/>
    <property type="molecule type" value="Genomic_DNA"/>
</dbReference>
<keyword evidence="2" id="KW-0238">DNA-binding</keyword>
<dbReference type="RefSeq" id="WP_066394329.1">
    <property type="nucleotide sequence ID" value="NZ_CP015378.1"/>
</dbReference>
<evidence type="ECO:0000313" key="5">
    <source>
        <dbReference type="EMBL" id="ANC77140.1"/>
    </source>
</evidence>
<dbReference type="InterPro" id="IPR036388">
    <property type="entry name" value="WH-like_DNA-bd_sf"/>
</dbReference>
<dbReference type="GO" id="GO:0003700">
    <property type="term" value="F:DNA-binding transcription factor activity"/>
    <property type="evidence" value="ECO:0007669"/>
    <property type="project" value="InterPro"/>
</dbReference>
<dbReference type="KEGG" id="fpn:ABE65_010150"/>
<proteinExistence type="predicted"/>
<evidence type="ECO:0000256" key="2">
    <source>
        <dbReference type="ARBA" id="ARBA00023125"/>
    </source>
</evidence>
<dbReference type="GO" id="GO:0003677">
    <property type="term" value="F:DNA binding"/>
    <property type="evidence" value="ECO:0007669"/>
    <property type="project" value="UniProtKB-KW"/>
</dbReference>
<evidence type="ECO:0000313" key="6">
    <source>
        <dbReference type="Proteomes" id="UP000076623"/>
    </source>
</evidence>
<dbReference type="SUPFAM" id="SSF48008">
    <property type="entry name" value="GntR ligand-binding domain-like"/>
    <property type="match status" value="1"/>
</dbReference>
<gene>
    <name evidence="5" type="ORF">ABE65_010150</name>
</gene>
<reference evidence="5 6" key="1">
    <citation type="submission" date="2016-04" db="EMBL/GenBank/DDBJ databases">
        <title>Complete genome sequence of Fictibacillus phosphorivorans G25-29, a strain toxic to nematodes.</title>
        <authorList>
            <person name="Zheng Z."/>
        </authorList>
    </citation>
    <scope>NUCLEOTIDE SEQUENCE [LARGE SCALE GENOMIC DNA]</scope>
    <source>
        <strain evidence="5 6">G25-29</strain>
    </source>
</reference>
<evidence type="ECO:0000259" key="4">
    <source>
        <dbReference type="PROSITE" id="PS50949"/>
    </source>
</evidence>
<organism evidence="5 6">
    <name type="scientific">Fictibacillus phosphorivorans</name>
    <dbReference type="NCBI Taxonomy" id="1221500"/>
    <lineage>
        <taxon>Bacteria</taxon>
        <taxon>Bacillati</taxon>
        <taxon>Bacillota</taxon>
        <taxon>Bacilli</taxon>
        <taxon>Bacillales</taxon>
        <taxon>Fictibacillaceae</taxon>
        <taxon>Fictibacillus</taxon>
    </lineage>
</organism>
<dbReference type="Gene3D" id="1.10.10.10">
    <property type="entry name" value="Winged helix-like DNA-binding domain superfamily/Winged helix DNA-binding domain"/>
    <property type="match status" value="1"/>
</dbReference>
<dbReference type="CDD" id="cd07377">
    <property type="entry name" value="WHTH_GntR"/>
    <property type="match status" value="1"/>
</dbReference>
<dbReference type="Proteomes" id="UP000076623">
    <property type="component" value="Chromosome"/>
</dbReference>
<dbReference type="SMART" id="SM00345">
    <property type="entry name" value="HTH_GNTR"/>
    <property type="match status" value="1"/>
</dbReference>
<dbReference type="InterPro" id="IPR028374">
    <property type="entry name" value="FadR_C"/>
</dbReference>